<evidence type="ECO:0000259" key="13">
    <source>
        <dbReference type="SMART" id="SM00495"/>
    </source>
</evidence>
<feature type="compositionally biased region" description="Low complexity" evidence="12">
    <location>
        <begin position="484"/>
        <end position="499"/>
    </location>
</feature>
<evidence type="ECO:0000256" key="12">
    <source>
        <dbReference type="SAM" id="MobiDB-lite"/>
    </source>
</evidence>
<evidence type="ECO:0000313" key="14">
    <source>
        <dbReference type="EMBL" id="MBL1087690.1"/>
    </source>
</evidence>
<dbReference type="InterPro" id="IPR000111">
    <property type="entry name" value="Glyco_hydro_27/36_CS"/>
</dbReference>
<sequence>MNHAGRPYRPSRRSRLVGLGVVVSLLTVSVVAVALGDEEPASPVAPWAPTPGKELGATPQMGWNSWNAYRCAIDEKKIMAAADAIQSRGLDKLGYTYVNIDDCWQAGERDSRGRLRADPVRFPSGIAKLAQYVHDKGLKLGIYASPGKYTCAEIWDHYPGALGSSGHEEIDAATFAAWGVDYLKYDWCRADSENPKTSEYPKTKDFDARATFEKMRAALARTKRPVFYSMHREPQQPVESWRPQVANSWRTTPDIRDSWQSMIDIARRNWGWSKDEAGKWTPGDPEKGQDLARLAGPGHWNDPDMLEVGNGGMTTAEYRTHFSLWSEMAAPLIIGTDLAKASDDSVKILGNEDVIAVDQDAAGRQGRVVSGPDDVNRGVVVMAKELSDGSRAVTLTNTGPNAATISATTAQIGLDAASTYTVKDLWTGQTASTTGGLSAEVASHDTVMYRITPDGTTTSPVPSAPPPPSAPPALPVLPDPAAPGAPADSSAGSTAGGAADLRPAHDSCAAPAWERFTVYPSEGIVVSHAGRSWKSRWWTRNNEPGSPTAYGAWADLGVC</sequence>
<dbReference type="GO" id="GO:0030246">
    <property type="term" value="F:carbohydrate binding"/>
    <property type="evidence" value="ECO:0007669"/>
    <property type="project" value="InterPro"/>
</dbReference>
<keyword evidence="10" id="KW-0624">Polysaccharide degradation</keyword>
<keyword evidence="4" id="KW-0732">Signal</keyword>
<dbReference type="PANTHER" id="PTHR11452">
    <property type="entry name" value="ALPHA-GALACTOSIDASE/ALPHA-N-ACETYLGALACTOSAMINIDASE"/>
    <property type="match status" value="1"/>
</dbReference>
<dbReference type="FunFam" id="2.60.40.1180:FF:000008">
    <property type="entry name" value="Alpha-galactosidase"/>
    <property type="match status" value="1"/>
</dbReference>
<dbReference type="PRINTS" id="PR00740">
    <property type="entry name" value="GLHYDRLASE27"/>
</dbReference>
<evidence type="ECO:0000256" key="3">
    <source>
        <dbReference type="ARBA" id="ARBA00022525"/>
    </source>
</evidence>
<evidence type="ECO:0000256" key="1">
    <source>
        <dbReference type="ARBA" id="ARBA00004613"/>
    </source>
</evidence>
<dbReference type="EC" id="3.2.1.22" evidence="11"/>
<dbReference type="SUPFAM" id="SSF51055">
    <property type="entry name" value="Carbohydrate binding domain"/>
    <property type="match status" value="1"/>
</dbReference>
<evidence type="ECO:0000313" key="15">
    <source>
        <dbReference type="Proteomes" id="UP000661858"/>
    </source>
</evidence>
<dbReference type="InterPro" id="IPR041233">
    <property type="entry name" value="Melibiase_C"/>
</dbReference>
<dbReference type="InterPro" id="IPR003610">
    <property type="entry name" value="CBM5/12"/>
</dbReference>
<keyword evidence="6 11" id="KW-1015">Disulfide bond</keyword>
<comment type="caution">
    <text evidence="14">The sequence shown here is derived from an EMBL/GenBank/DDBJ whole genome shotgun (WGS) entry which is preliminary data.</text>
</comment>
<dbReference type="EMBL" id="JAERRK010000043">
    <property type="protein sequence ID" value="MBL1087690.1"/>
    <property type="molecule type" value="Genomic_DNA"/>
</dbReference>
<dbReference type="CDD" id="cd14792">
    <property type="entry name" value="GH27"/>
    <property type="match status" value="1"/>
</dbReference>
<keyword evidence="3" id="KW-0964">Secreted</keyword>
<dbReference type="SMART" id="SM00495">
    <property type="entry name" value="ChtBD3"/>
    <property type="match status" value="1"/>
</dbReference>
<dbReference type="CDD" id="cd12215">
    <property type="entry name" value="ChiC_BD"/>
    <property type="match status" value="1"/>
</dbReference>
<dbReference type="PROSITE" id="PS00512">
    <property type="entry name" value="ALPHA_GALACTOSIDASE"/>
    <property type="match status" value="1"/>
</dbReference>
<keyword evidence="5 11" id="KW-0378">Hydrolase</keyword>
<evidence type="ECO:0000256" key="10">
    <source>
        <dbReference type="ARBA" id="ARBA00023326"/>
    </source>
</evidence>
<dbReference type="PANTHER" id="PTHR11452:SF75">
    <property type="entry name" value="ALPHA-GALACTOSIDASE MEL1"/>
    <property type="match status" value="1"/>
</dbReference>
<dbReference type="InterPro" id="IPR013780">
    <property type="entry name" value="Glyco_hydro_b"/>
</dbReference>
<dbReference type="InterPro" id="IPR017853">
    <property type="entry name" value="GH"/>
</dbReference>
<evidence type="ECO:0000256" key="7">
    <source>
        <dbReference type="ARBA" id="ARBA00023180"/>
    </source>
</evidence>
<proteinExistence type="inferred from homology"/>
<evidence type="ECO:0000256" key="6">
    <source>
        <dbReference type="ARBA" id="ARBA00023157"/>
    </source>
</evidence>
<evidence type="ECO:0000256" key="5">
    <source>
        <dbReference type="ARBA" id="ARBA00022801"/>
    </source>
</evidence>
<name>A0A937ESJ9_9ACTN</name>
<dbReference type="InterPro" id="IPR036573">
    <property type="entry name" value="CBM_sf_5/12"/>
</dbReference>
<feature type="domain" description="Chitin-binding type-3" evidence="13">
    <location>
        <begin position="510"/>
        <end position="556"/>
    </location>
</feature>
<dbReference type="SUPFAM" id="SSF51445">
    <property type="entry name" value="(Trans)glycosidases"/>
    <property type="match status" value="1"/>
</dbReference>
<feature type="compositionally biased region" description="Pro residues" evidence="12">
    <location>
        <begin position="462"/>
        <end position="483"/>
    </location>
</feature>
<keyword evidence="8" id="KW-0119">Carbohydrate metabolism</keyword>
<comment type="subcellular location">
    <subcellularLocation>
        <location evidence="1">Secreted</location>
    </subcellularLocation>
</comment>
<organism evidence="14 15">
    <name type="scientific">Streptomyces actinomycinicus</name>
    <dbReference type="NCBI Taxonomy" id="1695166"/>
    <lineage>
        <taxon>Bacteria</taxon>
        <taxon>Bacillati</taxon>
        <taxon>Actinomycetota</taxon>
        <taxon>Actinomycetes</taxon>
        <taxon>Kitasatosporales</taxon>
        <taxon>Streptomycetaceae</taxon>
        <taxon>Streptomyces</taxon>
    </lineage>
</organism>
<dbReference type="InterPro" id="IPR013785">
    <property type="entry name" value="Aldolase_TIM"/>
</dbReference>
<dbReference type="Gene3D" id="2.60.40.1180">
    <property type="entry name" value="Golgi alpha-mannosidase II"/>
    <property type="match status" value="1"/>
</dbReference>
<evidence type="ECO:0000256" key="4">
    <source>
        <dbReference type="ARBA" id="ARBA00022729"/>
    </source>
</evidence>
<protein>
    <recommendedName>
        <fullName evidence="11">Alpha-galactosidase</fullName>
        <ecNumber evidence="11">3.2.1.22</ecNumber>
    </recommendedName>
    <alternativeName>
        <fullName evidence="11">Melibiase</fullName>
    </alternativeName>
</protein>
<dbReference type="Pfam" id="PF16499">
    <property type="entry name" value="Melibiase_2"/>
    <property type="match status" value="1"/>
</dbReference>
<gene>
    <name evidence="14" type="ORF">JK359_38165</name>
</gene>
<feature type="region of interest" description="Disordered" evidence="12">
    <location>
        <begin position="451"/>
        <end position="502"/>
    </location>
</feature>
<reference evidence="14" key="1">
    <citation type="submission" date="2021-01" db="EMBL/GenBank/DDBJ databases">
        <title>WGS of actinomycetes isolated from Thailand.</title>
        <authorList>
            <person name="Thawai C."/>
        </authorList>
    </citation>
    <scope>NUCLEOTIDE SEQUENCE</scope>
    <source>
        <strain evidence="14">RCU-197</strain>
    </source>
</reference>
<dbReference type="Gene3D" id="2.10.10.20">
    <property type="entry name" value="Carbohydrate-binding module superfamily 5/12"/>
    <property type="match status" value="1"/>
</dbReference>
<comment type="similarity">
    <text evidence="2 11">Belongs to the glycosyl hydrolase 27 family.</text>
</comment>
<comment type="catalytic activity">
    <reaction evidence="11">
        <text>Hydrolysis of terminal, non-reducing alpha-D-galactose residues in alpha-D-galactosides, including galactose oligosaccharides, galactomannans and galactolipids.</text>
        <dbReference type="EC" id="3.2.1.22"/>
    </reaction>
</comment>
<keyword evidence="15" id="KW-1185">Reference proteome</keyword>
<dbReference type="Gene3D" id="3.20.20.70">
    <property type="entry name" value="Aldolase class I"/>
    <property type="match status" value="1"/>
</dbReference>
<evidence type="ECO:0000256" key="2">
    <source>
        <dbReference type="ARBA" id="ARBA00009743"/>
    </source>
</evidence>
<dbReference type="SUPFAM" id="SSF51011">
    <property type="entry name" value="Glycosyl hydrolase domain"/>
    <property type="match status" value="1"/>
</dbReference>
<accession>A0A937ESJ9</accession>
<dbReference type="FunFam" id="3.20.20.70:FF:000197">
    <property type="entry name" value="Alpha-galactosidase"/>
    <property type="match status" value="1"/>
</dbReference>
<dbReference type="AlphaFoldDB" id="A0A937ESJ9"/>
<dbReference type="Pfam" id="PF17801">
    <property type="entry name" value="Melibiase_C"/>
    <property type="match status" value="1"/>
</dbReference>
<dbReference type="InterPro" id="IPR002241">
    <property type="entry name" value="Glyco_hydro_27"/>
</dbReference>
<dbReference type="RefSeq" id="WP_201844291.1">
    <property type="nucleotide sequence ID" value="NZ_JAERRK010000043.1"/>
</dbReference>
<keyword evidence="7" id="KW-0325">Glycoprotein</keyword>
<keyword evidence="9 11" id="KW-0326">Glycosidase</keyword>
<evidence type="ECO:0000256" key="11">
    <source>
        <dbReference type="RuleBase" id="RU361168"/>
    </source>
</evidence>
<evidence type="ECO:0000256" key="9">
    <source>
        <dbReference type="ARBA" id="ARBA00023295"/>
    </source>
</evidence>
<evidence type="ECO:0000256" key="8">
    <source>
        <dbReference type="ARBA" id="ARBA00023277"/>
    </source>
</evidence>
<dbReference type="Proteomes" id="UP000661858">
    <property type="component" value="Unassembled WGS sequence"/>
</dbReference>
<dbReference type="GO" id="GO:0000272">
    <property type="term" value="P:polysaccharide catabolic process"/>
    <property type="evidence" value="ECO:0007669"/>
    <property type="project" value="UniProtKB-KW"/>
</dbReference>
<dbReference type="GO" id="GO:0004557">
    <property type="term" value="F:alpha-galactosidase activity"/>
    <property type="evidence" value="ECO:0007669"/>
    <property type="project" value="UniProtKB-EC"/>
</dbReference>
<dbReference type="GO" id="GO:0005576">
    <property type="term" value="C:extracellular region"/>
    <property type="evidence" value="ECO:0007669"/>
    <property type="project" value="UniProtKB-SubCell"/>
</dbReference>